<accession>A0ABN9FT83</accession>
<feature type="compositionally biased region" description="Polar residues" evidence="1">
    <location>
        <begin position="391"/>
        <end position="401"/>
    </location>
</feature>
<protein>
    <recommendedName>
        <fullName evidence="4">Protein aurora borealis</fullName>
    </recommendedName>
</protein>
<name>A0ABN9FT83_9NEOB</name>
<reference evidence="2" key="1">
    <citation type="submission" date="2023-05" db="EMBL/GenBank/DDBJ databases">
        <authorList>
            <person name="Stuckert A."/>
        </authorList>
    </citation>
    <scope>NUCLEOTIDE SEQUENCE</scope>
</reference>
<feature type="compositionally biased region" description="Basic and acidic residues" evidence="1">
    <location>
        <begin position="403"/>
        <end position="423"/>
    </location>
</feature>
<dbReference type="InterPro" id="IPR026797">
    <property type="entry name" value="HAUS_6"/>
</dbReference>
<dbReference type="Proteomes" id="UP001162483">
    <property type="component" value="Unassembled WGS sequence"/>
</dbReference>
<dbReference type="PANTHER" id="PTHR16151">
    <property type="entry name" value="HAUS AUGMIN-LIKE COMPLEX SUBUNIT 6"/>
    <property type="match status" value="1"/>
</dbReference>
<dbReference type="EMBL" id="CATNWA010017404">
    <property type="protein sequence ID" value="CAI9600224.1"/>
    <property type="molecule type" value="Genomic_DNA"/>
</dbReference>
<feature type="region of interest" description="Disordered" evidence="1">
    <location>
        <begin position="387"/>
        <end position="423"/>
    </location>
</feature>
<evidence type="ECO:0000313" key="3">
    <source>
        <dbReference type="Proteomes" id="UP001162483"/>
    </source>
</evidence>
<evidence type="ECO:0008006" key="4">
    <source>
        <dbReference type="Google" id="ProtNLM"/>
    </source>
</evidence>
<evidence type="ECO:0000256" key="1">
    <source>
        <dbReference type="SAM" id="MobiDB-lite"/>
    </source>
</evidence>
<organism evidence="2 3">
    <name type="scientific">Staurois parvus</name>
    <dbReference type="NCBI Taxonomy" id="386267"/>
    <lineage>
        <taxon>Eukaryota</taxon>
        <taxon>Metazoa</taxon>
        <taxon>Chordata</taxon>
        <taxon>Craniata</taxon>
        <taxon>Vertebrata</taxon>
        <taxon>Euteleostomi</taxon>
        <taxon>Amphibia</taxon>
        <taxon>Batrachia</taxon>
        <taxon>Anura</taxon>
        <taxon>Neobatrachia</taxon>
        <taxon>Ranoidea</taxon>
        <taxon>Ranidae</taxon>
        <taxon>Staurois</taxon>
    </lineage>
</organism>
<proteinExistence type="predicted"/>
<gene>
    <name evidence="2" type="ORF">SPARVUS_LOCUS12714143</name>
</gene>
<comment type="caution">
    <text evidence="2">The sequence shown here is derived from an EMBL/GenBank/DDBJ whole genome shotgun (WGS) entry which is preliminary data.</text>
</comment>
<feature type="region of interest" description="Disordered" evidence="1">
    <location>
        <begin position="262"/>
        <end position="284"/>
    </location>
</feature>
<feature type="region of interest" description="Disordered" evidence="1">
    <location>
        <begin position="118"/>
        <end position="139"/>
    </location>
</feature>
<keyword evidence="3" id="KW-1185">Reference proteome</keyword>
<evidence type="ECO:0000313" key="2">
    <source>
        <dbReference type="EMBL" id="CAI9600224.1"/>
    </source>
</evidence>
<dbReference type="PANTHER" id="PTHR16151:SF2">
    <property type="entry name" value="HAUS AUGMIN-LIKE COMPLEX SUBUNIT 6"/>
    <property type="match status" value="1"/>
</dbReference>
<sequence>MSPFSLFRGLNPVLELQPPLAPFSFDPAAEEALRSSVFSQYPVSLPDLSDKDSEIIEKAPNDSFTSFMDATLFTPRGRTSLPNRKVTPIQRRMSLNEMDFRTPTSAIKERFLQRTPNSLHKRRSDVTWKPTPSSKLPYTPTPCKQDAMGAARLQLAQQVADYIVNETPKSQLGRGMELDDLLGMLSSDPFLSRKEIPRTPENLISDIRTSWRKAIQTEEFCNVSSPVEDPYVESPVEQESTHCSLVDLSMACFLSASHLSEHNESPDQRMSLSTGKPDPPERAALSQNLTPSLANEIEQEKCTPLKEYVRAQMLPFAVGDKNHTFIFDDQQVDELKDSTMIIHAPSQENASAHSTLSWNSSKAMDFNISSESHDVIQFGILQETIPEDGNMSLNSTTSAQTPEVDRYSTRVESSECPSDREGGWEPVERNIDINSIRTRYEALKRTFMSLTEEKSIVEHTPLSRVAKQKSESSLPAETGSVFSPLDKGLTLDLKYLNTPSPRDRKLSLPQLISFSPCEDNVRARTTEDFPDVFESQGTGNINQTFDYTTSAPDLQKSTDEGLGQLIML</sequence>